<evidence type="ECO:0000313" key="2">
    <source>
        <dbReference type="Proteomes" id="UP000018466"/>
    </source>
</evidence>
<sequence>MAKEILLFTRDDCGYCAKAHKGIRELMEENPVYKTLHIREVEETREPEFIEKFDYYAVPTLYLGGVKKFEAHIGMGYDEIKTAVKRVFDEALD</sequence>
<organism evidence="1 2">
    <name type="scientific">Stomatobaculum longum</name>
    <dbReference type="NCBI Taxonomy" id="796942"/>
    <lineage>
        <taxon>Bacteria</taxon>
        <taxon>Bacillati</taxon>
        <taxon>Bacillota</taxon>
        <taxon>Clostridia</taxon>
        <taxon>Lachnospirales</taxon>
        <taxon>Lachnospiraceae</taxon>
        <taxon>Stomatobaculum</taxon>
    </lineage>
</organism>
<name>A0AA36Y5P5_9FIRM</name>
<dbReference type="Gene3D" id="3.40.30.10">
    <property type="entry name" value="Glutaredoxin"/>
    <property type="match status" value="1"/>
</dbReference>
<protein>
    <recommendedName>
        <fullName evidence="3">Glutaredoxin domain-containing protein</fullName>
    </recommendedName>
</protein>
<proteinExistence type="predicted"/>
<dbReference type="AlphaFoldDB" id="A0AA36Y5P5"/>
<dbReference type="Proteomes" id="UP000018466">
    <property type="component" value="Unassembled WGS sequence"/>
</dbReference>
<keyword evidence="2" id="KW-1185">Reference proteome</keyword>
<evidence type="ECO:0008006" key="3">
    <source>
        <dbReference type="Google" id="ProtNLM"/>
    </source>
</evidence>
<evidence type="ECO:0000313" key="1">
    <source>
        <dbReference type="EMBL" id="EHO17424.1"/>
    </source>
</evidence>
<accession>A0AA36Y5P5</accession>
<comment type="caution">
    <text evidence="1">The sequence shown here is derived from an EMBL/GenBank/DDBJ whole genome shotgun (WGS) entry which is preliminary data.</text>
</comment>
<dbReference type="GeneID" id="86940779"/>
<dbReference type="SUPFAM" id="SSF52833">
    <property type="entry name" value="Thioredoxin-like"/>
    <property type="match status" value="1"/>
</dbReference>
<gene>
    <name evidence="1" type="ORF">HMPREF9623_01023</name>
</gene>
<dbReference type="InterPro" id="IPR036249">
    <property type="entry name" value="Thioredoxin-like_sf"/>
</dbReference>
<dbReference type="Pfam" id="PF05768">
    <property type="entry name" value="Glrx-like"/>
    <property type="match status" value="1"/>
</dbReference>
<dbReference type="PROSITE" id="PS51354">
    <property type="entry name" value="GLUTAREDOXIN_2"/>
    <property type="match status" value="1"/>
</dbReference>
<dbReference type="EMBL" id="AGEL01000006">
    <property type="protein sequence ID" value="EHO17424.1"/>
    <property type="molecule type" value="Genomic_DNA"/>
</dbReference>
<dbReference type="InterPro" id="IPR008554">
    <property type="entry name" value="Glutaredoxin-like"/>
</dbReference>
<dbReference type="RefSeq" id="WP_009532856.1">
    <property type="nucleotide sequence ID" value="NZ_JH590862.1"/>
</dbReference>
<reference evidence="1 2" key="1">
    <citation type="submission" date="2011-10" db="EMBL/GenBank/DDBJ databases">
        <title>The Genome Sequence of Lachnospiraceae bacterium ACC2.</title>
        <authorList>
            <consortium name="The Broad Institute Genome Sequencing Platform"/>
            <person name="Earl A."/>
            <person name="Ward D."/>
            <person name="Feldgarden M."/>
            <person name="Gevers D."/>
            <person name="Sizova M."/>
            <person name="Hazen A."/>
            <person name="Epstein S."/>
            <person name="Young S.K."/>
            <person name="Zeng Q."/>
            <person name="Gargeya S."/>
            <person name="Fitzgerald M."/>
            <person name="Haas B."/>
            <person name="Abouelleil A."/>
            <person name="Alvarado L."/>
            <person name="Arachchi H.M."/>
            <person name="Berlin A."/>
            <person name="Brown A."/>
            <person name="Chapman S.B."/>
            <person name="Chen Z."/>
            <person name="Dunbar C."/>
            <person name="Freedman E."/>
            <person name="Gearin G."/>
            <person name="Goldberg J."/>
            <person name="Griggs A."/>
            <person name="Gujja S."/>
            <person name="Heiman D."/>
            <person name="Howarth C."/>
            <person name="Larson L."/>
            <person name="Lui A."/>
            <person name="MacDonald P.J.P."/>
            <person name="Montmayeur A."/>
            <person name="Murphy C."/>
            <person name="Neiman D."/>
            <person name="Pearson M."/>
            <person name="Priest M."/>
            <person name="Roberts A."/>
            <person name="Saif S."/>
            <person name="Shea T."/>
            <person name="Shenoy N."/>
            <person name="Sisk P."/>
            <person name="Stolte C."/>
            <person name="Sykes S."/>
            <person name="Wortman J."/>
            <person name="Nusbaum C."/>
            <person name="Birren B."/>
        </authorList>
    </citation>
    <scope>NUCLEOTIDE SEQUENCE [LARGE SCALE GENOMIC DNA]</scope>
    <source>
        <strain evidence="1 2">ACC2</strain>
    </source>
</reference>